<proteinExistence type="predicted"/>
<dbReference type="SUPFAM" id="SSF46689">
    <property type="entry name" value="Homeodomain-like"/>
    <property type="match status" value="2"/>
</dbReference>
<dbReference type="InterPro" id="IPR050204">
    <property type="entry name" value="AraC_XylS_family_regulators"/>
</dbReference>
<dbReference type="GO" id="GO:0003700">
    <property type="term" value="F:DNA-binding transcription factor activity"/>
    <property type="evidence" value="ECO:0007669"/>
    <property type="project" value="InterPro"/>
</dbReference>
<dbReference type="InterPro" id="IPR032783">
    <property type="entry name" value="AraC_lig"/>
</dbReference>
<evidence type="ECO:0000259" key="4">
    <source>
        <dbReference type="PROSITE" id="PS01124"/>
    </source>
</evidence>
<dbReference type="PROSITE" id="PS01124">
    <property type="entry name" value="HTH_ARAC_FAMILY_2"/>
    <property type="match status" value="1"/>
</dbReference>
<dbReference type="InterPro" id="IPR020449">
    <property type="entry name" value="Tscrpt_reg_AraC-type_HTH"/>
</dbReference>
<evidence type="ECO:0000256" key="3">
    <source>
        <dbReference type="ARBA" id="ARBA00023163"/>
    </source>
</evidence>
<keyword evidence="1" id="KW-0805">Transcription regulation</keyword>
<feature type="domain" description="HTH araC/xylS-type" evidence="4">
    <location>
        <begin position="225"/>
        <end position="323"/>
    </location>
</feature>
<name>A0A3A3FY38_9BURK</name>
<comment type="caution">
    <text evidence="5">The sequence shown here is derived from an EMBL/GenBank/DDBJ whole genome shotgun (WGS) entry which is preliminary data.</text>
</comment>
<dbReference type="PANTHER" id="PTHR46796">
    <property type="entry name" value="HTH-TYPE TRANSCRIPTIONAL ACTIVATOR RHAS-RELATED"/>
    <property type="match status" value="1"/>
</dbReference>
<gene>
    <name evidence="5" type="ORF">D3878_02760</name>
</gene>
<dbReference type="Gene3D" id="1.10.10.60">
    <property type="entry name" value="Homeodomain-like"/>
    <property type="match status" value="2"/>
</dbReference>
<dbReference type="Pfam" id="PF12852">
    <property type="entry name" value="Cupin_6"/>
    <property type="match status" value="1"/>
</dbReference>
<protein>
    <submittedName>
        <fullName evidence="5">AraC family transcriptional regulator</fullName>
    </submittedName>
</protein>
<dbReference type="PROSITE" id="PS00041">
    <property type="entry name" value="HTH_ARAC_FAMILY_1"/>
    <property type="match status" value="1"/>
</dbReference>
<dbReference type="Proteomes" id="UP000266327">
    <property type="component" value="Unassembled WGS sequence"/>
</dbReference>
<dbReference type="PANTHER" id="PTHR46796:SF7">
    <property type="entry name" value="ARAC FAMILY TRANSCRIPTIONAL REGULATOR"/>
    <property type="match status" value="1"/>
</dbReference>
<dbReference type="Pfam" id="PF12833">
    <property type="entry name" value="HTH_18"/>
    <property type="match status" value="1"/>
</dbReference>
<evidence type="ECO:0000313" key="5">
    <source>
        <dbReference type="EMBL" id="RJG00634.1"/>
    </source>
</evidence>
<dbReference type="InterPro" id="IPR011051">
    <property type="entry name" value="RmlC_Cupin_sf"/>
</dbReference>
<dbReference type="InterPro" id="IPR018060">
    <property type="entry name" value="HTH_AraC"/>
</dbReference>
<dbReference type="InterPro" id="IPR018062">
    <property type="entry name" value="HTH_AraC-typ_CS"/>
</dbReference>
<dbReference type="SMART" id="SM00342">
    <property type="entry name" value="HTH_ARAC"/>
    <property type="match status" value="1"/>
</dbReference>
<evidence type="ECO:0000256" key="2">
    <source>
        <dbReference type="ARBA" id="ARBA00023125"/>
    </source>
</evidence>
<dbReference type="SUPFAM" id="SSF51182">
    <property type="entry name" value="RmlC-like cupins"/>
    <property type="match status" value="1"/>
</dbReference>
<dbReference type="GO" id="GO:0043565">
    <property type="term" value="F:sequence-specific DNA binding"/>
    <property type="evidence" value="ECO:0007669"/>
    <property type="project" value="InterPro"/>
</dbReference>
<dbReference type="Gene3D" id="2.60.120.10">
    <property type="entry name" value="Jelly Rolls"/>
    <property type="match status" value="1"/>
</dbReference>
<dbReference type="EMBL" id="QYUQ01000002">
    <property type="protein sequence ID" value="RJG00634.1"/>
    <property type="molecule type" value="Genomic_DNA"/>
</dbReference>
<dbReference type="AlphaFoldDB" id="A0A3A3FY38"/>
<keyword evidence="2" id="KW-0238">DNA-binding</keyword>
<evidence type="ECO:0000256" key="1">
    <source>
        <dbReference type="ARBA" id="ARBA00023015"/>
    </source>
</evidence>
<dbReference type="PRINTS" id="PR00032">
    <property type="entry name" value="HTHARAC"/>
</dbReference>
<sequence length="330" mass="36309">MFNGHPVHSFFPSPGYDMKTHKTTVSEILQHVRVTELECSLIEVAAGRGAMFVAMRPTFHFVLDGRCHLSAEDVSINAVLEAGDFIVVPHGRRHSLSDSPEVKAVPAREAERVPLALERDVPVLLRFCAGETPAFRILSGVFRFPPLTTNPIVSALPPLLSYKRKDRQVVTLGAALKASLMAPGGRTLVLRLAELMLLEVVRGDPALMERVAHLGPVWLRTFRIEQAVAAVTANPAHPWTLALLAKHVGMSRANFAEKYVARLGLPPMQHVAAIRLDHAAVLLRSTTLPIGEIARQSGYASESSFARVFRTRHGIPPKEYRKAAWIQPMS</sequence>
<keyword evidence="6" id="KW-1185">Reference proteome</keyword>
<reference evidence="6" key="1">
    <citation type="submission" date="2018-09" db="EMBL/GenBank/DDBJ databases">
        <authorList>
            <person name="Zhu H."/>
        </authorList>
    </citation>
    <scope>NUCLEOTIDE SEQUENCE [LARGE SCALE GENOMIC DNA]</scope>
    <source>
        <strain evidence="6">K1S02-23</strain>
    </source>
</reference>
<organism evidence="5 6">
    <name type="scientific">Noviherbaspirillum sedimenti</name>
    <dbReference type="NCBI Taxonomy" id="2320865"/>
    <lineage>
        <taxon>Bacteria</taxon>
        <taxon>Pseudomonadati</taxon>
        <taxon>Pseudomonadota</taxon>
        <taxon>Betaproteobacteria</taxon>
        <taxon>Burkholderiales</taxon>
        <taxon>Oxalobacteraceae</taxon>
        <taxon>Noviherbaspirillum</taxon>
    </lineage>
</organism>
<accession>A0A3A3FY38</accession>
<dbReference type="InterPro" id="IPR014710">
    <property type="entry name" value="RmlC-like_jellyroll"/>
</dbReference>
<dbReference type="InterPro" id="IPR009057">
    <property type="entry name" value="Homeodomain-like_sf"/>
</dbReference>
<keyword evidence="3" id="KW-0804">Transcription</keyword>
<evidence type="ECO:0000313" key="6">
    <source>
        <dbReference type="Proteomes" id="UP000266327"/>
    </source>
</evidence>